<dbReference type="InterPro" id="IPR003439">
    <property type="entry name" value="ABC_transporter-like_ATP-bd"/>
</dbReference>
<accession>D2R2X5</accession>
<evidence type="ECO:0000256" key="4">
    <source>
        <dbReference type="SAM" id="MobiDB-lite"/>
    </source>
</evidence>
<dbReference type="OrthoDB" id="9760950at2"/>
<dbReference type="Gene3D" id="3.40.50.300">
    <property type="entry name" value="P-loop containing nucleotide triphosphate hydrolases"/>
    <property type="match status" value="2"/>
</dbReference>
<dbReference type="HOGENOM" id="CLU_000604_36_0_0"/>
<dbReference type="InterPro" id="IPR037118">
    <property type="entry name" value="Val-tRNA_synth_C_sf"/>
</dbReference>
<reference evidence="6 7" key="1">
    <citation type="journal article" date="2009" name="Stand. Genomic Sci.">
        <title>Complete genome sequence of Pirellula staleyi type strain (ATCC 27377).</title>
        <authorList>
            <person name="Clum A."/>
            <person name="Tindall B.J."/>
            <person name="Sikorski J."/>
            <person name="Ivanova N."/>
            <person name="Mavrommatis K."/>
            <person name="Lucas S."/>
            <person name="Glavina del Rio T."/>
            <person name="Nolan M."/>
            <person name="Chen F."/>
            <person name="Tice H."/>
            <person name="Pitluck S."/>
            <person name="Cheng J.F."/>
            <person name="Chertkov O."/>
            <person name="Brettin T."/>
            <person name="Han C."/>
            <person name="Detter J.C."/>
            <person name="Kuske C."/>
            <person name="Bruce D."/>
            <person name="Goodwin L."/>
            <person name="Ovchinikova G."/>
            <person name="Pati A."/>
            <person name="Mikhailova N."/>
            <person name="Chen A."/>
            <person name="Palaniappan K."/>
            <person name="Land M."/>
            <person name="Hauser L."/>
            <person name="Chang Y.J."/>
            <person name="Jeffries C.D."/>
            <person name="Chain P."/>
            <person name="Rohde M."/>
            <person name="Goker M."/>
            <person name="Bristow J."/>
            <person name="Eisen J.A."/>
            <person name="Markowitz V."/>
            <person name="Hugenholtz P."/>
            <person name="Kyrpides N.C."/>
            <person name="Klenk H.P."/>
            <person name="Lapidus A."/>
        </authorList>
    </citation>
    <scope>NUCLEOTIDE SEQUENCE [LARGE SCALE GENOMIC DNA]</scope>
    <source>
        <strain evidence="7">ATCC 27377 / DSM 6068 / ICPB 4128</strain>
    </source>
</reference>
<dbReference type="InterPro" id="IPR027417">
    <property type="entry name" value="P-loop_NTPase"/>
</dbReference>
<dbReference type="KEGG" id="psl:Psta_4055"/>
<name>D2R2X5_PIRSD</name>
<protein>
    <submittedName>
        <fullName evidence="6">ABC transporter related protein</fullName>
    </submittedName>
</protein>
<feature type="coiled-coil region" evidence="3">
    <location>
        <begin position="581"/>
        <end position="634"/>
    </location>
</feature>
<dbReference type="eggNOG" id="COG0488">
    <property type="taxonomic scope" value="Bacteria"/>
</dbReference>
<dbReference type="GO" id="GO:0005524">
    <property type="term" value="F:ATP binding"/>
    <property type="evidence" value="ECO:0007669"/>
    <property type="project" value="UniProtKB-KW"/>
</dbReference>
<evidence type="ECO:0000259" key="5">
    <source>
        <dbReference type="PROSITE" id="PS50893"/>
    </source>
</evidence>
<feature type="domain" description="ABC transporter" evidence="5">
    <location>
        <begin position="4"/>
        <end position="260"/>
    </location>
</feature>
<dbReference type="InterPro" id="IPR032781">
    <property type="entry name" value="ABC_tran_Xtn"/>
</dbReference>
<feature type="region of interest" description="Disordered" evidence="4">
    <location>
        <begin position="541"/>
        <end position="577"/>
    </location>
</feature>
<feature type="compositionally biased region" description="Basic and acidic residues" evidence="4">
    <location>
        <begin position="557"/>
        <end position="568"/>
    </location>
</feature>
<dbReference type="GO" id="GO:0016887">
    <property type="term" value="F:ATP hydrolysis activity"/>
    <property type="evidence" value="ECO:0007669"/>
    <property type="project" value="InterPro"/>
</dbReference>
<sequence>MILLTARDITKYYGPDAVLAGATFDLRAGERAALVGPNGAGKTTLLKIITGQEQPDSGVVEIGGGARIGLLQQHPDFAPDQTVLDIARSALDELLGLVKRSEQLADKIATTQEEDVRRRLEQQFDVLQHQLQQHDVYNVDHRIERVLEGLGFAESTHQQKVTQLSGGQQNRLLLVQLLLAEPEIMLLDEPSNHLDIDATEWLENYLIGSRQAVLVVSHDRYFLDKVTTRTLELHQGTVESFPGNFTQYKRLKAERLEVQRRTFERQQEEIARMEDFIRKNFAGQNHAQAEDRRKKLERIERVAPPREIKSPPMKFPDATRTGDIVCRIEGLSKSFDRPLFQNLSLDILRGEKWGILGPNGCGKTTLLRVLLGQVKADSGKWTLGSGVRIAYFDQMLSHLDPECEVVDAVRPDHKEFITQQRRDLLARFGLADDIVFQKVKSLSGGERNRTALALLAASDPNFLILDEPTNHLDLWARGALEKALQEFDGSVLFVSHDRYFLNQVATKLLVVEPGRFRVIDGNYDTWQHLVREGLAKEARAATSAASKGGGSSSSSSKVEESTSRGDAKKPKRKRQYPYRKVSDIEGEIAERESSVEALQQQLALPEVLRDGPRVKQVMQEIEAHQEAIAKLYDHWEEASELN</sequence>
<keyword evidence="1" id="KW-0547">Nucleotide-binding</keyword>
<keyword evidence="3" id="KW-0175">Coiled coil</keyword>
<dbReference type="SMART" id="SM00382">
    <property type="entry name" value="AAA"/>
    <property type="match status" value="2"/>
</dbReference>
<dbReference type="FunFam" id="3.40.50.300:FF:000011">
    <property type="entry name" value="Putative ABC transporter ATP-binding component"/>
    <property type="match status" value="1"/>
</dbReference>
<dbReference type="PROSITE" id="PS00211">
    <property type="entry name" value="ABC_TRANSPORTER_1"/>
    <property type="match status" value="1"/>
</dbReference>
<proteinExistence type="predicted"/>
<dbReference type="SUPFAM" id="SSF52540">
    <property type="entry name" value="P-loop containing nucleoside triphosphate hydrolases"/>
    <property type="match status" value="2"/>
</dbReference>
<dbReference type="Pfam" id="PF12848">
    <property type="entry name" value="ABC_tran_Xtn"/>
    <property type="match status" value="1"/>
</dbReference>
<keyword evidence="2" id="KW-0067">ATP-binding</keyword>
<evidence type="ECO:0000256" key="3">
    <source>
        <dbReference type="SAM" id="Coils"/>
    </source>
</evidence>
<evidence type="ECO:0000313" key="7">
    <source>
        <dbReference type="Proteomes" id="UP000001887"/>
    </source>
</evidence>
<dbReference type="InterPro" id="IPR032524">
    <property type="entry name" value="ABC_tran_C"/>
</dbReference>
<dbReference type="Pfam" id="PF16326">
    <property type="entry name" value="ABC_tran_CTD"/>
    <property type="match status" value="1"/>
</dbReference>
<dbReference type="CDD" id="cd03221">
    <property type="entry name" value="ABCF_EF-3"/>
    <property type="match status" value="2"/>
</dbReference>
<dbReference type="GO" id="GO:0003677">
    <property type="term" value="F:DNA binding"/>
    <property type="evidence" value="ECO:0007669"/>
    <property type="project" value="InterPro"/>
</dbReference>
<feature type="domain" description="ABC transporter" evidence="5">
    <location>
        <begin position="313"/>
        <end position="538"/>
    </location>
</feature>
<dbReference type="EMBL" id="CP001848">
    <property type="protein sequence ID" value="ADB18708.1"/>
    <property type="molecule type" value="Genomic_DNA"/>
</dbReference>
<feature type="compositionally biased region" description="Low complexity" evidence="4">
    <location>
        <begin position="541"/>
        <end position="556"/>
    </location>
</feature>
<dbReference type="Proteomes" id="UP000001887">
    <property type="component" value="Chromosome"/>
</dbReference>
<dbReference type="Gene3D" id="1.10.287.380">
    <property type="entry name" value="Valyl-tRNA synthetase, C-terminal domain"/>
    <property type="match status" value="1"/>
</dbReference>
<dbReference type="InterPro" id="IPR003593">
    <property type="entry name" value="AAA+_ATPase"/>
</dbReference>
<dbReference type="PROSITE" id="PS50893">
    <property type="entry name" value="ABC_TRANSPORTER_2"/>
    <property type="match status" value="2"/>
</dbReference>
<evidence type="ECO:0000313" key="6">
    <source>
        <dbReference type="EMBL" id="ADB18708.1"/>
    </source>
</evidence>
<feature type="coiled-coil region" evidence="3">
    <location>
        <begin position="253"/>
        <end position="299"/>
    </location>
</feature>
<evidence type="ECO:0000256" key="1">
    <source>
        <dbReference type="ARBA" id="ARBA00022741"/>
    </source>
</evidence>
<gene>
    <name evidence="6" type="ordered locus">Psta_4055</name>
</gene>
<evidence type="ECO:0000256" key="2">
    <source>
        <dbReference type="ARBA" id="ARBA00022840"/>
    </source>
</evidence>
<dbReference type="STRING" id="530564.Psta_4055"/>
<organism evidence="6 7">
    <name type="scientific">Pirellula staleyi (strain ATCC 27377 / DSM 6068 / ICPB 4128)</name>
    <name type="common">Pirella staleyi</name>
    <dbReference type="NCBI Taxonomy" id="530564"/>
    <lineage>
        <taxon>Bacteria</taxon>
        <taxon>Pseudomonadati</taxon>
        <taxon>Planctomycetota</taxon>
        <taxon>Planctomycetia</taxon>
        <taxon>Pirellulales</taxon>
        <taxon>Pirellulaceae</taxon>
        <taxon>Pirellula</taxon>
    </lineage>
</organism>
<keyword evidence="7" id="KW-1185">Reference proteome</keyword>
<dbReference type="PANTHER" id="PTHR42855">
    <property type="entry name" value="ABC TRANSPORTER ATP-BINDING SUBUNIT"/>
    <property type="match status" value="1"/>
</dbReference>
<dbReference type="PANTHER" id="PTHR42855:SF2">
    <property type="entry name" value="DRUG RESISTANCE ABC TRANSPORTER,ATP-BINDING PROTEIN"/>
    <property type="match status" value="1"/>
</dbReference>
<dbReference type="InterPro" id="IPR051309">
    <property type="entry name" value="ABCF_ATPase"/>
</dbReference>
<dbReference type="Pfam" id="PF00005">
    <property type="entry name" value="ABC_tran"/>
    <property type="match status" value="2"/>
</dbReference>
<dbReference type="AlphaFoldDB" id="D2R2X5"/>
<dbReference type="InterPro" id="IPR017871">
    <property type="entry name" value="ABC_transporter-like_CS"/>
</dbReference>